<proteinExistence type="predicted"/>
<accession>A0AAD7CHG6</accession>
<evidence type="ECO:0008006" key="4">
    <source>
        <dbReference type="Google" id="ProtNLM"/>
    </source>
</evidence>
<keyword evidence="3" id="KW-1185">Reference proteome</keyword>
<organism evidence="2 3">
    <name type="scientific">Mycena rosella</name>
    <name type="common">Pink bonnet</name>
    <name type="synonym">Agaricus rosellus</name>
    <dbReference type="NCBI Taxonomy" id="1033263"/>
    <lineage>
        <taxon>Eukaryota</taxon>
        <taxon>Fungi</taxon>
        <taxon>Dikarya</taxon>
        <taxon>Basidiomycota</taxon>
        <taxon>Agaricomycotina</taxon>
        <taxon>Agaricomycetes</taxon>
        <taxon>Agaricomycetidae</taxon>
        <taxon>Agaricales</taxon>
        <taxon>Marasmiineae</taxon>
        <taxon>Mycenaceae</taxon>
        <taxon>Mycena</taxon>
    </lineage>
</organism>
<feature type="transmembrane region" description="Helical" evidence="1">
    <location>
        <begin position="540"/>
        <end position="559"/>
    </location>
</feature>
<comment type="caution">
    <text evidence="2">The sequence shown here is derived from an EMBL/GenBank/DDBJ whole genome shotgun (WGS) entry which is preliminary data.</text>
</comment>
<sequence length="572" mass="64714">MRSSSAAWLNPIRNPVSDQYAWATCMLSETKKFTIVQMRAVRRRKTGNLLRYEPQTIGMRTIYRARVYGSTQIMTAVVYHGAQSVQWREALCSVPGIRHPNILQLFGVSSSNDGVDALIYHDDFVPVPEVRKKNREIAFASCYSEYSMQNELADARIYWLRATGQLLVPKQYTVWIRRSTGRLCLDVSPALSNFEDGCEIHGKRALSLELEDIHILLGHLPRWESSLLMAQGNLSVGGVLGFTTEKPNEAQPGRVLELACLPGCKTEFYPWDEWPADFNSEVMCNGWTRFDLPGRTLGVHHIESSQITYSPLWIKIRDLFSASPAAMLVKDIEFSLSVWYPEDEYSLDDTFLTNKFPGSLYLFACPLDVRQVGERGVIQIPASNEAFYWSLDPSGVEKLTGGQAEGFNLPSVSFAVRFWGYSWNQTKYDVLQRFYLDKGYNPASIDVAQELDYPLFEVHDQPLVVSSKEHTQAAAERDKELLSTYPTRDEWCLLCEHYKSAIANLNAGQGVDSKKVTGTKWTKFRSSLRRYQPISSQVKLFFAISFAIICVAVFTASLIDETGASIIQRLLG</sequence>
<name>A0AAD7CHG6_MYCRO</name>
<dbReference type="AlphaFoldDB" id="A0AAD7CHG6"/>
<dbReference type="Proteomes" id="UP001221757">
    <property type="component" value="Unassembled WGS sequence"/>
</dbReference>
<keyword evidence="1" id="KW-1133">Transmembrane helix</keyword>
<keyword evidence="1" id="KW-0812">Transmembrane</keyword>
<gene>
    <name evidence="2" type="ORF">B0H17DRAFT_1338774</name>
</gene>
<keyword evidence="1" id="KW-0472">Membrane</keyword>
<evidence type="ECO:0000313" key="2">
    <source>
        <dbReference type="EMBL" id="KAJ7649172.1"/>
    </source>
</evidence>
<dbReference type="EMBL" id="JARKIE010000370">
    <property type="protein sequence ID" value="KAJ7649172.1"/>
    <property type="molecule type" value="Genomic_DNA"/>
</dbReference>
<evidence type="ECO:0000313" key="3">
    <source>
        <dbReference type="Proteomes" id="UP001221757"/>
    </source>
</evidence>
<evidence type="ECO:0000256" key="1">
    <source>
        <dbReference type="SAM" id="Phobius"/>
    </source>
</evidence>
<protein>
    <recommendedName>
        <fullName evidence="4">Protein kinase domain-containing protein</fullName>
    </recommendedName>
</protein>
<reference evidence="2" key="1">
    <citation type="submission" date="2023-03" db="EMBL/GenBank/DDBJ databases">
        <title>Massive genome expansion in bonnet fungi (Mycena s.s.) driven by repeated elements and novel gene families across ecological guilds.</title>
        <authorList>
            <consortium name="Lawrence Berkeley National Laboratory"/>
            <person name="Harder C.B."/>
            <person name="Miyauchi S."/>
            <person name="Viragh M."/>
            <person name="Kuo A."/>
            <person name="Thoen E."/>
            <person name="Andreopoulos B."/>
            <person name="Lu D."/>
            <person name="Skrede I."/>
            <person name="Drula E."/>
            <person name="Henrissat B."/>
            <person name="Morin E."/>
            <person name="Kohler A."/>
            <person name="Barry K."/>
            <person name="LaButti K."/>
            <person name="Morin E."/>
            <person name="Salamov A."/>
            <person name="Lipzen A."/>
            <person name="Mereny Z."/>
            <person name="Hegedus B."/>
            <person name="Baldrian P."/>
            <person name="Stursova M."/>
            <person name="Weitz H."/>
            <person name="Taylor A."/>
            <person name="Grigoriev I.V."/>
            <person name="Nagy L.G."/>
            <person name="Martin F."/>
            <person name="Kauserud H."/>
        </authorList>
    </citation>
    <scope>NUCLEOTIDE SEQUENCE</scope>
    <source>
        <strain evidence="2">CBHHK067</strain>
    </source>
</reference>